<comment type="caution">
    <text evidence="8">The sequence shown here is derived from an EMBL/GenBank/DDBJ whole genome shotgun (WGS) entry which is preliminary data.</text>
</comment>
<gene>
    <name evidence="8" type="primary">Ervk19_1</name>
    <name evidence="8" type="ORF">INDMAC_R15304</name>
</gene>
<evidence type="ECO:0000256" key="6">
    <source>
        <dbReference type="ARBA" id="ARBA00022918"/>
    </source>
</evidence>
<keyword evidence="1" id="KW-0808">Transferase</keyword>
<dbReference type="GO" id="GO:0016787">
    <property type="term" value="F:hydrolase activity"/>
    <property type="evidence" value="ECO:0007669"/>
    <property type="project" value="UniProtKB-KW"/>
</dbReference>
<dbReference type="InterPro" id="IPR001584">
    <property type="entry name" value="Integrase_cat-core"/>
</dbReference>
<dbReference type="PANTHER" id="PTHR41694:SF3">
    <property type="entry name" value="RNA-DIRECTED DNA POLYMERASE-RELATED"/>
    <property type="match status" value="1"/>
</dbReference>
<evidence type="ECO:0000256" key="5">
    <source>
        <dbReference type="ARBA" id="ARBA00022801"/>
    </source>
</evidence>
<dbReference type="GO" id="GO:0003964">
    <property type="term" value="F:RNA-directed DNA polymerase activity"/>
    <property type="evidence" value="ECO:0007669"/>
    <property type="project" value="UniProtKB-KW"/>
</dbReference>
<dbReference type="PANTHER" id="PTHR41694">
    <property type="entry name" value="ENDOGENOUS RETROVIRUS GROUP K MEMBER POL PROTEIN"/>
    <property type="match status" value="1"/>
</dbReference>
<dbReference type="PROSITE" id="PS50994">
    <property type="entry name" value="INTEGRASE"/>
    <property type="match status" value="1"/>
</dbReference>
<sequence>AFSIAGVPHQIKTDNGPVYLSGRVNSFLQLWDVTHVTGIPHSPTAQAIIECVHGT</sequence>
<dbReference type="Proteomes" id="UP000557230">
    <property type="component" value="Unassembled WGS sequence"/>
</dbReference>
<proteinExistence type="predicted"/>
<evidence type="ECO:0000259" key="7">
    <source>
        <dbReference type="PROSITE" id="PS50994"/>
    </source>
</evidence>
<dbReference type="AlphaFoldDB" id="A0A7L1G1Y5"/>
<feature type="domain" description="Integrase catalytic" evidence="7">
    <location>
        <begin position="1"/>
        <end position="55"/>
    </location>
</feature>
<dbReference type="InterPro" id="IPR012337">
    <property type="entry name" value="RNaseH-like_sf"/>
</dbReference>
<keyword evidence="3" id="KW-0540">Nuclease</keyword>
<keyword evidence="4" id="KW-0255">Endonuclease</keyword>
<dbReference type="InterPro" id="IPR036397">
    <property type="entry name" value="RNaseH_sf"/>
</dbReference>
<protein>
    <submittedName>
        <fullName evidence="8">POK19 protein</fullName>
    </submittedName>
</protein>
<keyword evidence="6" id="KW-0695">RNA-directed DNA polymerase</keyword>
<dbReference type="Gene3D" id="3.30.420.10">
    <property type="entry name" value="Ribonuclease H-like superfamily/Ribonuclease H"/>
    <property type="match status" value="1"/>
</dbReference>
<dbReference type="GO" id="GO:0004519">
    <property type="term" value="F:endonuclease activity"/>
    <property type="evidence" value="ECO:0007669"/>
    <property type="project" value="UniProtKB-KW"/>
</dbReference>
<feature type="non-terminal residue" evidence="8">
    <location>
        <position position="1"/>
    </location>
</feature>
<dbReference type="GO" id="GO:0035613">
    <property type="term" value="F:RNA stem-loop binding"/>
    <property type="evidence" value="ECO:0007669"/>
    <property type="project" value="TreeGrafter"/>
</dbReference>
<evidence type="ECO:0000313" key="9">
    <source>
        <dbReference type="Proteomes" id="UP000557230"/>
    </source>
</evidence>
<dbReference type="SUPFAM" id="SSF53098">
    <property type="entry name" value="Ribonuclease H-like"/>
    <property type="match status" value="1"/>
</dbReference>
<dbReference type="OrthoDB" id="9359997at2759"/>
<keyword evidence="9" id="KW-1185">Reference proteome</keyword>
<evidence type="ECO:0000256" key="3">
    <source>
        <dbReference type="ARBA" id="ARBA00022722"/>
    </source>
</evidence>
<evidence type="ECO:0000256" key="2">
    <source>
        <dbReference type="ARBA" id="ARBA00022695"/>
    </source>
</evidence>
<reference evidence="8 9" key="1">
    <citation type="submission" date="2019-09" db="EMBL/GenBank/DDBJ databases">
        <title>Bird 10,000 Genomes (B10K) Project - Family phase.</title>
        <authorList>
            <person name="Zhang G."/>
        </authorList>
    </citation>
    <scope>NUCLEOTIDE SEQUENCE [LARGE SCALE GENOMIC DNA]</scope>
    <source>
        <strain evidence="8">B10K-DU-001-78</strain>
        <tissue evidence="8">Muscle</tissue>
    </source>
</reference>
<keyword evidence="5" id="KW-0378">Hydrolase</keyword>
<evidence type="ECO:0000313" key="8">
    <source>
        <dbReference type="EMBL" id="NXN07246.1"/>
    </source>
</evidence>
<evidence type="ECO:0000256" key="4">
    <source>
        <dbReference type="ARBA" id="ARBA00022759"/>
    </source>
</evidence>
<evidence type="ECO:0000256" key="1">
    <source>
        <dbReference type="ARBA" id="ARBA00022679"/>
    </source>
</evidence>
<dbReference type="EMBL" id="VXBD01001093">
    <property type="protein sequence ID" value="NXN07246.1"/>
    <property type="molecule type" value="Genomic_DNA"/>
</dbReference>
<accession>A0A7L1G1Y5</accession>
<keyword evidence="2" id="KW-0548">Nucleotidyltransferase</keyword>
<name>A0A7L1G1Y5_9PICI</name>
<dbReference type="GO" id="GO:0015074">
    <property type="term" value="P:DNA integration"/>
    <property type="evidence" value="ECO:0007669"/>
    <property type="project" value="InterPro"/>
</dbReference>
<feature type="non-terminal residue" evidence="8">
    <location>
        <position position="55"/>
    </location>
</feature>
<organism evidence="8 9">
    <name type="scientific">Indicator maculatus</name>
    <name type="common">spotted honeyguide</name>
    <dbReference type="NCBI Taxonomy" id="545262"/>
    <lineage>
        <taxon>Eukaryota</taxon>
        <taxon>Metazoa</taxon>
        <taxon>Chordata</taxon>
        <taxon>Craniata</taxon>
        <taxon>Vertebrata</taxon>
        <taxon>Euteleostomi</taxon>
        <taxon>Archelosauria</taxon>
        <taxon>Archosauria</taxon>
        <taxon>Dinosauria</taxon>
        <taxon>Saurischia</taxon>
        <taxon>Theropoda</taxon>
        <taxon>Coelurosauria</taxon>
        <taxon>Aves</taxon>
        <taxon>Neognathae</taxon>
        <taxon>Neoaves</taxon>
        <taxon>Telluraves</taxon>
        <taxon>Coraciimorphae</taxon>
        <taxon>Piciformes</taxon>
        <taxon>Indicatoridae</taxon>
        <taxon>Indicator</taxon>
    </lineage>
</organism>